<keyword evidence="3" id="KW-1185">Reference proteome</keyword>
<dbReference type="AlphaFoldDB" id="A0A060RE65"/>
<evidence type="ECO:0000313" key="2">
    <source>
        <dbReference type="EMBL" id="CDN32409.1"/>
    </source>
</evidence>
<dbReference type="EMBL" id="HG934468">
    <property type="protein sequence ID" value="CDN32409.1"/>
    <property type="molecule type" value="Genomic_DNA"/>
</dbReference>
<organism evidence="2 3">
    <name type="scientific">Mucinivorans hirudinis</name>
    <dbReference type="NCBI Taxonomy" id="1433126"/>
    <lineage>
        <taxon>Bacteria</taxon>
        <taxon>Pseudomonadati</taxon>
        <taxon>Bacteroidota</taxon>
        <taxon>Bacteroidia</taxon>
        <taxon>Bacteroidales</taxon>
        <taxon>Rikenellaceae</taxon>
        <taxon>Mucinivorans</taxon>
    </lineage>
</organism>
<dbReference type="Proteomes" id="UP000027616">
    <property type="component" value="Chromosome I"/>
</dbReference>
<sequence>MWFILALIIVLVKGKYYNYKQKETIIIKLLLVWVSYFLAYIADQWMR</sequence>
<keyword evidence="1" id="KW-1133">Transmembrane helix</keyword>
<name>A0A060RE65_9BACT</name>
<feature type="transmembrane region" description="Helical" evidence="1">
    <location>
        <begin position="24"/>
        <end position="42"/>
    </location>
</feature>
<dbReference type="KEGG" id="rbc:BN938_2337"/>
<evidence type="ECO:0000256" key="1">
    <source>
        <dbReference type="SAM" id="Phobius"/>
    </source>
</evidence>
<dbReference type="HOGENOM" id="CLU_3170389_0_0_10"/>
<keyword evidence="1" id="KW-0472">Membrane</keyword>
<reference evidence="2 3" key="1">
    <citation type="journal article" date="2015" name="Genome Announc.">
        <title>Complete Genome Sequence of the Novel Leech Symbiont Mucinivorans hirudinis M3T.</title>
        <authorList>
            <person name="Nelson M.C."/>
            <person name="Bomar L."/>
            <person name="Graf J."/>
        </authorList>
    </citation>
    <scope>NUCLEOTIDE SEQUENCE [LARGE SCALE GENOMIC DNA]</scope>
    <source>
        <strain evidence="3">M3</strain>
    </source>
</reference>
<keyword evidence="1" id="KW-0812">Transmembrane</keyword>
<evidence type="ECO:0000313" key="3">
    <source>
        <dbReference type="Proteomes" id="UP000027616"/>
    </source>
</evidence>
<proteinExistence type="predicted"/>
<gene>
    <name evidence="2" type="ORF">BN938_2337</name>
</gene>
<dbReference type="STRING" id="1433126.BN938_2337"/>
<protein>
    <submittedName>
        <fullName evidence="2">Uncharacterized protein</fullName>
    </submittedName>
</protein>
<accession>A0A060RE65</accession>